<dbReference type="EMBL" id="LGRX02011742">
    <property type="protein sequence ID" value="KAK3268562.1"/>
    <property type="molecule type" value="Genomic_DNA"/>
</dbReference>
<sequence>MSGVLTQHDEPLPNPADASEDIRYEQSLSEDSFMDESNFDIGNNNEPGMLPRHYQSSRHAPSPMQYSVLEGAAMRPRLPSSGPQRGVVGSALQPRVRLGVPSSMSEPLLSPAASQNHAVMPLLSLSTSPSSTGLGLPSTRAPLSLTDPNISKPVADKPSQHFGGEYFEHARSQLSSQRRSMNEQIFQ</sequence>
<dbReference type="AlphaFoldDB" id="A0AAE0L1L9"/>
<organism evidence="2 3">
    <name type="scientific">Cymbomonas tetramitiformis</name>
    <dbReference type="NCBI Taxonomy" id="36881"/>
    <lineage>
        <taxon>Eukaryota</taxon>
        <taxon>Viridiplantae</taxon>
        <taxon>Chlorophyta</taxon>
        <taxon>Pyramimonadophyceae</taxon>
        <taxon>Pyramimonadales</taxon>
        <taxon>Pyramimonadaceae</taxon>
        <taxon>Cymbomonas</taxon>
    </lineage>
</organism>
<feature type="region of interest" description="Disordered" evidence="1">
    <location>
        <begin position="143"/>
        <end position="162"/>
    </location>
</feature>
<feature type="region of interest" description="Disordered" evidence="1">
    <location>
        <begin position="1"/>
        <end position="62"/>
    </location>
</feature>
<comment type="caution">
    <text evidence="2">The sequence shown here is derived from an EMBL/GenBank/DDBJ whole genome shotgun (WGS) entry which is preliminary data.</text>
</comment>
<evidence type="ECO:0000313" key="2">
    <source>
        <dbReference type="EMBL" id="KAK3268562.1"/>
    </source>
</evidence>
<evidence type="ECO:0000256" key="1">
    <source>
        <dbReference type="SAM" id="MobiDB-lite"/>
    </source>
</evidence>
<keyword evidence="3" id="KW-1185">Reference proteome</keyword>
<evidence type="ECO:0000313" key="3">
    <source>
        <dbReference type="Proteomes" id="UP001190700"/>
    </source>
</evidence>
<proteinExistence type="predicted"/>
<name>A0AAE0L1L9_9CHLO</name>
<gene>
    <name evidence="2" type="ORF">CYMTET_22943</name>
</gene>
<reference evidence="2 3" key="1">
    <citation type="journal article" date="2015" name="Genome Biol. Evol.">
        <title>Comparative Genomics of a Bacterivorous Green Alga Reveals Evolutionary Causalities and Consequences of Phago-Mixotrophic Mode of Nutrition.</title>
        <authorList>
            <person name="Burns J.A."/>
            <person name="Paasch A."/>
            <person name="Narechania A."/>
            <person name="Kim E."/>
        </authorList>
    </citation>
    <scope>NUCLEOTIDE SEQUENCE [LARGE SCALE GENOMIC DNA]</scope>
    <source>
        <strain evidence="2 3">PLY_AMNH</strain>
    </source>
</reference>
<feature type="non-terminal residue" evidence="2">
    <location>
        <position position="187"/>
    </location>
</feature>
<dbReference type="Proteomes" id="UP001190700">
    <property type="component" value="Unassembled WGS sequence"/>
</dbReference>
<protein>
    <submittedName>
        <fullName evidence="2">Uncharacterized protein</fullName>
    </submittedName>
</protein>
<accession>A0AAE0L1L9</accession>